<gene>
    <name evidence="1" type="ORF">BI350_15050</name>
</gene>
<proteinExistence type="predicted"/>
<dbReference type="KEGG" id="surl:BI350_15050"/>
<evidence type="ECO:0008006" key="3">
    <source>
        <dbReference type="Google" id="ProtNLM"/>
    </source>
</evidence>
<reference evidence="1 2" key="1">
    <citation type="submission" date="2016-09" db="EMBL/GenBank/DDBJ databases">
        <title>Complete genome sequence of the Lysinibacillus sphaericus LMG 22257, a specie of Bacillus with ureolytic activity that can effectively biodeposit calcium carbonate.</title>
        <authorList>
            <person name="Yan W."/>
        </authorList>
    </citation>
    <scope>NUCLEOTIDE SEQUENCE [LARGE SCALE GENOMIC DNA]</scope>
    <source>
        <strain evidence="1 2">LMG 22257</strain>
    </source>
</reference>
<organism evidence="1 2">
    <name type="scientific">Sporosarcina ureilytica</name>
    <dbReference type="NCBI Taxonomy" id="298596"/>
    <lineage>
        <taxon>Bacteria</taxon>
        <taxon>Bacillati</taxon>
        <taxon>Bacillota</taxon>
        <taxon>Bacilli</taxon>
        <taxon>Bacillales</taxon>
        <taxon>Caryophanaceae</taxon>
        <taxon>Sporosarcina</taxon>
    </lineage>
</organism>
<dbReference type="Pfam" id="PF07302">
    <property type="entry name" value="AroM"/>
    <property type="match status" value="1"/>
</dbReference>
<evidence type="ECO:0000313" key="1">
    <source>
        <dbReference type="EMBL" id="AOV08727.1"/>
    </source>
</evidence>
<protein>
    <recommendedName>
        <fullName evidence="3">AroM protein</fullName>
    </recommendedName>
</protein>
<keyword evidence="2" id="KW-1185">Reference proteome</keyword>
<dbReference type="AlphaFoldDB" id="A0A1D8JJ40"/>
<dbReference type="RefSeq" id="WP_075528892.1">
    <property type="nucleotide sequence ID" value="NZ_CP017560.1"/>
</dbReference>
<evidence type="ECO:0000313" key="2">
    <source>
        <dbReference type="Proteomes" id="UP000185746"/>
    </source>
</evidence>
<name>A0A1D8JJ40_9BACL</name>
<dbReference type="EMBL" id="CP017560">
    <property type="protein sequence ID" value="AOV08727.1"/>
    <property type="molecule type" value="Genomic_DNA"/>
</dbReference>
<dbReference type="Proteomes" id="UP000185746">
    <property type="component" value="Chromosome"/>
</dbReference>
<sequence length="223" mass="25379">MNKKIAILTIGQSPRTDLQETIQDFISPPVTCIEMGALDALSLDEIHQLAPVNEHDPRLVTRLQSGDQVIVSAKLIQERMVHLVETCDKKEVDIIIIACTGHFPKFNTKIPIIYPDQVTLHWMHSIFSNQHLCIVVPHNEQKEMIKQKWIDSFNNLSIIACSPYEWNDNNAREIATFAEQQQCDVIVMDCIGYAEQMKRMIQAETNLPVILPRTLALSASQHI</sequence>
<accession>A0A1D8JJ40</accession>
<dbReference type="InterPro" id="IPR010843">
    <property type="entry name" value="Uncharacterised_AroM"/>
</dbReference>